<name>A0A1E1L7M6_9HELO</name>
<feature type="compositionally biased region" description="Low complexity" evidence="1">
    <location>
        <begin position="12"/>
        <end position="21"/>
    </location>
</feature>
<sequence length="75" mass="8863">MKRMPEPRRRSNSWGSSSNSSTDTADTELRDWTYTNGSGNRNSDAGVQDEVQRKRREGRRVRDKIAERTWREFWG</sequence>
<proteinExistence type="predicted"/>
<evidence type="ECO:0000313" key="2">
    <source>
        <dbReference type="EMBL" id="CZT06505.1"/>
    </source>
</evidence>
<feature type="region of interest" description="Disordered" evidence="1">
    <location>
        <begin position="1"/>
        <end position="62"/>
    </location>
</feature>
<evidence type="ECO:0000313" key="3">
    <source>
        <dbReference type="Proteomes" id="UP000178912"/>
    </source>
</evidence>
<feature type="compositionally biased region" description="Polar residues" evidence="1">
    <location>
        <begin position="33"/>
        <end position="45"/>
    </location>
</feature>
<accession>A0A1E1L7M6</accession>
<evidence type="ECO:0000256" key="1">
    <source>
        <dbReference type="SAM" id="MobiDB-lite"/>
    </source>
</evidence>
<organism evidence="2 3">
    <name type="scientific">Rhynchosporium agropyri</name>
    <dbReference type="NCBI Taxonomy" id="914238"/>
    <lineage>
        <taxon>Eukaryota</taxon>
        <taxon>Fungi</taxon>
        <taxon>Dikarya</taxon>
        <taxon>Ascomycota</taxon>
        <taxon>Pezizomycotina</taxon>
        <taxon>Leotiomycetes</taxon>
        <taxon>Helotiales</taxon>
        <taxon>Ploettnerulaceae</taxon>
        <taxon>Rhynchosporium</taxon>
    </lineage>
</organism>
<dbReference type="AlphaFoldDB" id="A0A1E1L7M6"/>
<reference evidence="3" key="1">
    <citation type="submission" date="2016-03" db="EMBL/GenBank/DDBJ databases">
        <authorList>
            <person name="Guldener U."/>
        </authorList>
    </citation>
    <scope>NUCLEOTIDE SEQUENCE [LARGE SCALE GENOMIC DNA]</scope>
    <source>
        <strain evidence="3">04CH-RAC-A.6.1</strain>
    </source>
</reference>
<dbReference type="Proteomes" id="UP000178912">
    <property type="component" value="Unassembled WGS sequence"/>
</dbReference>
<feature type="compositionally biased region" description="Basic residues" evidence="1">
    <location>
        <begin position="53"/>
        <end position="62"/>
    </location>
</feature>
<dbReference type="EMBL" id="FJUX01000086">
    <property type="protein sequence ID" value="CZT06505.1"/>
    <property type="molecule type" value="Genomic_DNA"/>
</dbReference>
<gene>
    <name evidence="2" type="ORF">RAG0_12214</name>
</gene>
<keyword evidence="3" id="KW-1185">Reference proteome</keyword>
<protein>
    <submittedName>
        <fullName evidence="2">Uncharacterized protein</fullName>
    </submittedName>
</protein>